<gene>
    <name evidence="2" type="ORF">AOL_s00006g400</name>
</gene>
<dbReference type="InParanoid" id="G1X0J9"/>
<organism evidence="2 3">
    <name type="scientific">Arthrobotrys oligospora (strain ATCC 24927 / CBS 115.81 / DSM 1491)</name>
    <name type="common">Nematode-trapping fungus</name>
    <name type="synonym">Didymozoophaga oligospora</name>
    <dbReference type="NCBI Taxonomy" id="756982"/>
    <lineage>
        <taxon>Eukaryota</taxon>
        <taxon>Fungi</taxon>
        <taxon>Dikarya</taxon>
        <taxon>Ascomycota</taxon>
        <taxon>Pezizomycotina</taxon>
        <taxon>Orbiliomycetes</taxon>
        <taxon>Orbiliales</taxon>
        <taxon>Orbiliaceae</taxon>
        <taxon>Orbilia</taxon>
        <taxon>Orbilia oligospora</taxon>
    </lineage>
</organism>
<feature type="compositionally biased region" description="Basic and acidic residues" evidence="1">
    <location>
        <begin position="147"/>
        <end position="188"/>
    </location>
</feature>
<evidence type="ECO:0000256" key="1">
    <source>
        <dbReference type="SAM" id="MobiDB-lite"/>
    </source>
</evidence>
<keyword evidence="3" id="KW-1185">Reference proteome</keyword>
<comment type="caution">
    <text evidence="2">The sequence shown here is derived from an EMBL/GenBank/DDBJ whole genome shotgun (WGS) entry which is preliminary data.</text>
</comment>
<evidence type="ECO:0000313" key="3">
    <source>
        <dbReference type="Proteomes" id="UP000008784"/>
    </source>
</evidence>
<name>G1X0J9_ARTOA</name>
<feature type="region of interest" description="Disordered" evidence="1">
    <location>
        <begin position="125"/>
        <end position="188"/>
    </location>
</feature>
<accession>G1X0J9</accession>
<protein>
    <submittedName>
        <fullName evidence="2">Uncharacterized protein</fullName>
    </submittedName>
</protein>
<dbReference type="EMBL" id="ADOT01000012">
    <property type="protein sequence ID" value="EGX53534.1"/>
    <property type="molecule type" value="Genomic_DNA"/>
</dbReference>
<dbReference type="HOGENOM" id="CLU_1440713_0_0_1"/>
<dbReference type="RefSeq" id="XP_011118011.1">
    <property type="nucleotide sequence ID" value="XM_011119709.1"/>
</dbReference>
<dbReference type="AlphaFoldDB" id="G1X0J9"/>
<evidence type="ECO:0000313" key="2">
    <source>
        <dbReference type="EMBL" id="EGX53534.1"/>
    </source>
</evidence>
<sequence length="188" mass="21266">MEEEEPEEPFVDPTKVDDMTFIDRVTTQDFDMYQEQDQTKDLLLYSAFNRWWKNKTDKKKSHKGEGGGKGVDVAAKNLRVSQLRNYQSAERYFVPGEKEPYFLEGPNSNRDTYYWNSLSFGAVGSGSIWKRGVTPGRSGSGGNNSKTGEREGAKKDESTEGGKEEAKNNDEDKEQQDQVDKPSKNGQT</sequence>
<reference evidence="2 3" key="1">
    <citation type="journal article" date="2011" name="PLoS Pathog.">
        <title>Genomic and proteomic analyses of the fungus Arthrobotrys oligospora provide insights into nematode-trap formation.</title>
        <authorList>
            <person name="Yang J."/>
            <person name="Wang L."/>
            <person name="Ji X."/>
            <person name="Feng Y."/>
            <person name="Li X."/>
            <person name="Zou C."/>
            <person name="Xu J."/>
            <person name="Ren Y."/>
            <person name="Mi Q."/>
            <person name="Wu J."/>
            <person name="Liu S."/>
            <person name="Liu Y."/>
            <person name="Huang X."/>
            <person name="Wang H."/>
            <person name="Niu X."/>
            <person name="Li J."/>
            <person name="Liang L."/>
            <person name="Luo Y."/>
            <person name="Ji K."/>
            <person name="Zhou W."/>
            <person name="Yu Z."/>
            <person name="Li G."/>
            <person name="Liu Y."/>
            <person name="Li L."/>
            <person name="Qiao M."/>
            <person name="Feng L."/>
            <person name="Zhang K.-Q."/>
        </authorList>
    </citation>
    <scope>NUCLEOTIDE SEQUENCE [LARGE SCALE GENOMIC DNA]</scope>
    <source>
        <strain evidence="3">ATCC 24927 / CBS 115.81 / DSM 1491</strain>
    </source>
</reference>
<proteinExistence type="predicted"/>
<dbReference type="Proteomes" id="UP000008784">
    <property type="component" value="Unassembled WGS sequence"/>
</dbReference>
<dbReference type="GeneID" id="22888932"/>